<protein>
    <submittedName>
        <fullName evidence="1 3">Uncharacterized protein</fullName>
    </submittedName>
</protein>
<gene>
    <name evidence="1" type="ORF">HPLM_LOCUS11545</name>
</gene>
<evidence type="ECO:0000313" key="2">
    <source>
        <dbReference type="Proteomes" id="UP000268014"/>
    </source>
</evidence>
<dbReference type="AlphaFoldDB" id="A0A0N4WKE9"/>
<organism evidence="3">
    <name type="scientific">Haemonchus placei</name>
    <name type="common">Barber's pole worm</name>
    <dbReference type="NCBI Taxonomy" id="6290"/>
    <lineage>
        <taxon>Eukaryota</taxon>
        <taxon>Metazoa</taxon>
        <taxon>Ecdysozoa</taxon>
        <taxon>Nematoda</taxon>
        <taxon>Chromadorea</taxon>
        <taxon>Rhabditida</taxon>
        <taxon>Rhabditina</taxon>
        <taxon>Rhabditomorpha</taxon>
        <taxon>Strongyloidea</taxon>
        <taxon>Trichostrongylidae</taxon>
        <taxon>Haemonchus</taxon>
    </lineage>
</organism>
<reference evidence="1 2" key="2">
    <citation type="submission" date="2018-11" db="EMBL/GenBank/DDBJ databases">
        <authorList>
            <consortium name="Pathogen Informatics"/>
        </authorList>
    </citation>
    <scope>NUCLEOTIDE SEQUENCE [LARGE SCALE GENOMIC DNA]</scope>
    <source>
        <strain evidence="1 2">MHpl1</strain>
    </source>
</reference>
<evidence type="ECO:0000313" key="3">
    <source>
        <dbReference type="WBParaSite" id="HPLM_0001155301-mRNA-1"/>
    </source>
</evidence>
<proteinExistence type="predicted"/>
<dbReference type="WBParaSite" id="HPLM_0001155301-mRNA-1">
    <property type="protein sequence ID" value="HPLM_0001155301-mRNA-1"/>
    <property type="gene ID" value="HPLM_0001155301"/>
</dbReference>
<keyword evidence="2" id="KW-1185">Reference proteome</keyword>
<dbReference type="EMBL" id="UZAF01017598">
    <property type="protein sequence ID" value="VDO43155.1"/>
    <property type="molecule type" value="Genomic_DNA"/>
</dbReference>
<dbReference type="Proteomes" id="UP000268014">
    <property type="component" value="Unassembled WGS sequence"/>
</dbReference>
<name>A0A0N4WKE9_HAEPC</name>
<reference evidence="3" key="1">
    <citation type="submission" date="2017-02" db="UniProtKB">
        <authorList>
            <consortium name="WormBaseParasite"/>
        </authorList>
    </citation>
    <scope>IDENTIFICATION</scope>
</reference>
<sequence>MEHSIRYTGVLEGVTLERFRRLSKVFRSSSFSRRRTSRTMPRTTLDTASCSDSSATSSAIFTILEGVVELLDGVVSSGVPLLTEMSSPAVNDVVCNKSERLRSIRDVSS</sequence>
<evidence type="ECO:0000313" key="1">
    <source>
        <dbReference type="EMBL" id="VDO43155.1"/>
    </source>
</evidence>
<accession>A0A0N4WKE9</accession>